<evidence type="ECO:0000256" key="4">
    <source>
        <dbReference type="ARBA" id="ARBA00022989"/>
    </source>
</evidence>
<comment type="caution">
    <text evidence="7">The sequence shown here is derived from an EMBL/GenBank/DDBJ whole genome shotgun (WGS) entry which is preliminary data.</text>
</comment>
<dbReference type="RefSeq" id="WP_343758003.1">
    <property type="nucleotide sequence ID" value="NZ_BAAACG010000001.1"/>
</dbReference>
<organism evidence="7 8">
    <name type="scientific">Clostridium oceanicum</name>
    <dbReference type="NCBI Taxonomy" id="1543"/>
    <lineage>
        <taxon>Bacteria</taxon>
        <taxon>Bacillati</taxon>
        <taxon>Bacillota</taxon>
        <taxon>Clostridia</taxon>
        <taxon>Eubacteriales</taxon>
        <taxon>Clostridiaceae</taxon>
        <taxon>Clostridium</taxon>
    </lineage>
</organism>
<dbReference type="EMBL" id="BAAACG010000001">
    <property type="protein sequence ID" value="GAA0732590.1"/>
    <property type="molecule type" value="Genomic_DNA"/>
</dbReference>
<keyword evidence="3 6" id="KW-0812">Transmembrane</keyword>
<feature type="transmembrane region" description="Helical" evidence="6">
    <location>
        <begin position="12"/>
        <end position="36"/>
    </location>
</feature>
<accession>A0ABP3UFA7</accession>
<keyword evidence="4 6" id="KW-1133">Transmembrane helix</keyword>
<evidence type="ECO:0000256" key="2">
    <source>
        <dbReference type="ARBA" id="ARBA00022475"/>
    </source>
</evidence>
<comment type="subcellular location">
    <subcellularLocation>
        <location evidence="1">Cell membrane</location>
    </subcellularLocation>
</comment>
<gene>
    <name evidence="7" type="ORF">GCM10008906_02390</name>
</gene>
<dbReference type="Proteomes" id="UP001501510">
    <property type="component" value="Unassembled WGS sequence"/>
</dbReference>
<keyword evidence="5 6" id="KW-0472">Membrane</keyword>
<dbReference type="Pfam" id="PF04277">
    <property type="entry name" value="OAD_gamma"/>
    <property type="match status" value="1"/>
</dbReference>
<proteinExistence type="predicted"/>
<sequence>MFNDNITILQALNISGICIIIVFSILIFIALVLNCFKFVFKKESTNNEFNNNSFISENNINEKQSTNDKTIDIKNLKDEEDIVAVISAVVKASKDKENSKIRVKSLKRIK</sequence>
<protein>
    <recommendedName>
        <fullName evidence="9">Oxaloacetate decarboxylase (Na(+) extruding)</fullName>
    </recommendedName>
</protein>
<evidence type="ECO:0000313" key="8">
    <source>
        <dbReference type="Proteomes" id="UP001501510"/>
    </source>
</evidence>
<evidence type="ECO:0008006" key="9">
    <source>
        <dbReference type="Google" id="ProtNLM"/>
    </source>
</evidence>
<evidence type="ECO:0000313" key="7">
    <source>
        <dbReference type="EMBL" id="GAA0732590.1"/>
    </source>
</evidence>
<evidence type="ECO:0000256" key="3">
    <source>
        <dbReference type="ARBA" id="ARBA00022692"/>
    </source>
</evidence>
<evidence type="ECO:0000256" key="5">
    <source>
        <dbReference type="ARBA" id="ARBA00023136"/>
    </source>
</evidence>
<keyword evidence="2" id="KW-1003">Cell membrane</keyword>
<evidence type="ECO:0000256" key="6">
    <source>
        <dbReference type="SAM" id="Phobius"/>
    </source>
</evidence>
<evidence type="ECO:0000256" key="1">
    <source>
        <dbReference type="ARBA" id="ARBA00004236"/>
    </source>
</evidence>
<name>A0ABP3UFA7_9CLOT</name>
<dbReference type="InterPro" id="IPR005899">
    <property type="entry name" value="Na_pump_deCOase"/>
</dbReference>
<keyword evidence="8" id="KW-1185">Reference proteome</keyword>
<reference evidence="8" key="1">
    <citation type="journal article" date="2019" name="Int. J. Syst. Evol. Microbiol.">
        <title>The Global Catalogue of Microorganisms (GCM) 10K type strain sequencing project: providing services to taxonomists for standard genome sequencing and annotation.</title>
        <authorList>
            <consortium name="The Broad Institute Genomics Platform"/>
            <consortium name="The Broad Institute Genome Sequencing Center for Infectious Disease"/>
            <person name="Wu L."/>
            <person name="Ma J."/>
        </authorList>
    </citation>
    <scope>NUCLEOTIDE SEQUENCE [LARGE SCALE GENOMIC DNA]</scope>
    <source>
        <strain evidence="8">JCM 1407</strain>
    </source>
</reference>